<dbReference type="OrthoDB" id="4196808at2"/>
<dbReference type="EMBL" id="PVNG01000025">
    <property type="protein sequence ID" value="PRX55781.1"/>
    <property type="molecule type" value="Genomic_DNA"/>
</dbReference>
<proteinExistence type="predicted"/>
<dbReference type="AlphaFoldDB" id="A0A2T0ME29"/>
<dbReference type="Proteomes" id="UP000238312">
    <property type="component" value="Unassembled WGS sequence"/>
</dbReference>
<sequence>MFFEPPPALEEDASAAPPGLPIWYAPPADQAGTMTLTGLELARTPNVVVTLPSITAYRAGCLLNVEVAMRRHTLSADDYRALQMSVFPVMVPGVTSGRPLPDTLLRFGVRFADGTKATTVGQRFERLNIPREEPPGPRLSWLLGGMSMRSGGEDAGIVTPVGLWLWPLPPREPFELALEWPAGGIELGFTSLDGSAIGSAADRSAPHWPQQP</sequence>
<organism evidence="1 2">
    <name type="scientific">Nonomuraea fuscirosea</name>
    <dbReference type="NCBI Taxonomy" id="1291556"/>
    <lineage>
        <taxon>Bacteria</taxon>
        <taxon>Bacillati</taxon>
        <taxon>Actinomycetota</taxon>
        <taxon>Actinomycetes</taxon>
        <taxon>Streptosporangiales</taxon>
        <taxon>Streptosporangiaceae</taxon>
        <taxon>Nonomuraea</taxon>
    </lineage>
</organism>
<gene>
    <name evidence="1" type="ORF">B0I32_1251</name>
</gene>
<evidence type="ECO:0000313" key="1">
    <source>
        <dbReference type="EMBL" id="PRX55781.1"/>
    </source>
</evidence>
<dbReference type="RefSeq" id="WP_106249874.1">
    <property type="nucleotide sequence ID" value="NZ_PVNG01000025.1"/>
</dbReference>
<protein>
    <submittedName>
        <fullName evidence="1">Uncharacterized protein</fullName>
    </submittedName>
</protein>
<evidence type="ECO:0000313" key="2">
    <source>
        <dbReference type="Proteomes" id="UP000238312"/>
    </source>
</evidence>
<accession>A0A2T0ME29</accession>
<comment type="caution">
    <text evidence="1">The sequence shown here is derived from an EMBL/GenBank/DDBJ whole genome shotgun (WGS) entry which is preliminary data.</text>
</comment>
<name>A0A2T0ME29_9ACTN</name>
<reference evidence="1 2" key="1">
    <citation type="submission" date="2018-03" db="EMBL/GenBank/DDBJ databases">
        <title>Genomic Encyclopedia of Type Strains, Phase III (KMG-III): the genomes of soil and plant-associated and newly described type strains.</title>
        <authorList>
            <person name="Whitman W."/>
        </authorList>
    </citation>
    <scope>NUCLEOTIDE SEQUENCE [LARGE SCALE GENOMIC DNA]</scope>
    <source>
        <strain evidence="1 2">CGMCC 4.7104</strain>
    </source>
</reference>
<keyword evidence="2" id="KW-1185">Reference proteome</keyword>